<organism evidence="2 3">
    <name type="scientific">Nocardia yunnanensis</name>
    <dbReference type="NCBI Taxonomy" id="2382165"/>
    <lineage>
        <taxon>Bacteria</taxon>
        <taxon>Bacillati</taxon>
        <taxon>Actinomycetota</taxon>
        <taxon>Actinomycetes</taxon>
        <taxon>Mycobacteriales</taxon>
        <taxon>Nocardiaceae</taxon>
        <taxon>Nocardia</taxon>
    </lineage>
</organism>
<evidence type="ECO:0000313" key="3">
    <source>
        <dbReference type="Proteomes" id="UP000267164"/>
    </source>
</evidence>
<evidence type="ECO:0000256" key="1">
    <source>
        <dbReference type="SAM" id="Phobius"/>
    </source>
</evidence>
<dbReference type="KEGG" id="nyu:D7D52_19225"/>
<evidence type="ECO:0000313" key="2">
    <source>
        <dbReference type="EMBL" id="AYF75628.1"/>
    </source>
</evidence>
<keyword evidence="1" id="KW-0812">Transmembrane</keyword>
<dbReference type="Proteomes" id="UP000267164">
    <property type="component" value="Chromosome"/>
</dbReference>
<keyword evidence="3" id="KW-1185">Reference proteome</keyword>
<reference evidence="2 3" key="1">
    <citation type="submission" date="2018-09" db="EMBL/GenBank/DDBJ databases">
        <title>Nocardia yunnanensis sp. nov., an actinomycete isolated from a soil sample.</title>
        <authorList>
            <person name="Zhang J."/>
        </authorList>
    </citation>
    <scope>NUCLEOTIDE SEQUENCE [LARGE SCALE GENOMIC DNA]</scope>
    <source>
        <strain evidence="2 3">CFHS0054</strain>
    </source>
</reference>
<proteinExistence type="predicted"/>
<name>A0A386ZDR7_9NOCA</name>
<dbReference type="AlphaFoldDB" id="A0A386ZDR7"/>
<dbReference type="OrthoDB" id="4659043at2"/>
<dbReference type="EMBL" id="CP032568">
    <property type="protein sequence ID" value="AYF75628.1"/>
    <property type="molecule type" value="Genomic_DNA"/>
</dbReference>
<dbReference type="RefSeq" id="WP_120738322.1">
    <property type="nucleotide sequence ID" value="NZ_CP032568.1"/>
</dbReference>
<accession>A0A386ZDR7</accession>
<keyword evidence="1" id="KW-1133">Transmembrane helix</keyword>
<gene>
    <name evidence="2" type="ORF">D7D52_19225</name>
</gene>
<protein>
    <submittedName>
        <fullName evidence="2">Uncharacterized protein</fullName>
    </submittedName>
</protein>
<keyword evidence="1" id="KW-0472">Membrane</keyword>
<sequence length="77" mass="8898">MTGGLRGLLVLRYPYEYDILHFDLLAAPLFLMSVSVLAFGLRPVFWFWPAWLLLLAAYPASIEREGRRHQRPSPAPR</sequence>
<feature type="transmembrane region" description="Helical" evidence="1">
    <location>
        <begin position="45"/>
        <end position="62"/>
    </location>
</feature>
<feature type="transmembrane region" description="Helical" evidence="1">
    <location>
        <begin position="20"/>
        <end position="39"/>
    </location>
</feature>